<protein>
    <submittedName>
        <fullName evidence="2">Uncharacterized protein</fullName>
    </submittedName>
</protein>
<gene>
    <name evidence="2" type="ORF">D2917_02435</name>
</gene>
<evidence type="ECO:0000313" key="3">
    <source>
        <dbReference type="Proteomes" id="UP000325743"/>
    </source>
</evidence>
<sequence>MEPIVQITSYRPASIGTHRFPDKHSPRPARVTDNFLLLVLWIVLSLTCCAAAMAVADVL</sequence>
<keyword evidence="1" id="KW-1133">Transmembrane helix</keyword>
<evidence type="ECO:0000313" key="2">
    <source>
        <dbReference type="EMBL" id="QEZ43199.1"/>
    </source>
</evidence>
<organism evidence="2 3">
    <name type="scientific">Cupriavidus oxalaticus</name>
    <dbReference type="NCBI Taxonomy" id="96344"/>
    <lineage>
        <taxon>Bacteria</taxon>
        <taxon>Pseudomonadati</taxon>
        <taxon>Pseudomonadota</taxon>
        <taxon>Betaproteobacteria</taxon>
        <taxon>Burkholderiales</taxon>
        <taxon>Burkholderiaceae</taxon>
        <taxon>Cupriavidus</taxon>
    </lineage>
</organism>
<name>A0A5P3VE57_9BURK</name>
<keyword evidence="1" id="KW-0472">Membrane</keyword>
<evidence type="ECO:0000256" key="1">
    <source>
        <dbReference type="SAM" id="Phobius"/>
    </source>
</evidence>
<dbReference type="AlphaFoldDB" id="A0A5P3VE57"/>
<proteinExistence type="predicted"/>
<keyword evidence="1" id="KW-0812">Transmembrane</keyword>
<reference evidence="2 3" key="1">
    <citation type="submission" date="2018-09" db="EMBL/GenBank/DDBJ databases">
        <title>Complete genome sequence of Cupriavidus oxalaticus T2, a bacterium capable of phenol tolerance and degradation.</title>
        <authorList>
            <person name="Yan J."/>
        </authorList>
    </citation>
    <scope>NUCLEOTIDE SEQUENCE [LARGE SCALE GENOMIC DNA]</scope>
    <source>
        <strain evidence="2 3">T2</strain>
    </source>
</reference>
<feature type="transmembrane region" description="Helical" evidence="1">
    <location>
        <begin position="35"/>
        <end position="56"/>
    </location>
</feature>
<dbReference type="EMBL" id="CP032518">
    <property type="protein sequence ID" value="QEZ43199.1"/>
    <property type="molecule type" value="Genomic_DNA"/>
</dbReference>
<dbReference type="Proteomes" id="UP000325743">
    <property type="component" value="Chromosome 1"/>
</dbReference>
<accession>A0A5P3VE57</accession>